<dbReference type="STRING" id="1801773.A3A03_03705"/>
<evidence type="ECO:0000259" key="2">
    <source>
        <dbReference type="Pfam" id="PF09851"/>
    </source>
</evidence>
<evidence type="ECO:0000313" key="4">
    <source>
        <dbReference type="Proteomes" id="UP000176629"/>
    </source>
</evidence>
<dbReference type="AlphaFoldDB" id="A0A1F6XI96"/>
<accession>A0A1F6XI96</accession>
<keyword evidence="1" id="KW-0472">Membrane</keyword>
<comment type="caution">
    <text evidence="3">The sequence shown here is derived from an EMBL/GenBank/DDBJ whole genome shotgun (WGS) entry which is preliminary data.</text>
</comment>
<evidence type="ECO:0000256" key="1">
    <source>
        <dbReference type="SAM" id="Phobius"/>
    </source>
</evidence>
<evidence type="ECO:0000313" key="3">
    <source>
        <dbReference type="EMBL" id="OGI93944.1"/>
    </source>
</evidence>
<dbReference type="InterPro" id="IPR018649">
    <property type="entry name" value="SHOCT"/>
</dbReference>
<keyword evidence="1" id="KW-0812">Transmembrane</keyword>
<proteinExistence type="predicted"/>
<name>A0A1F6XI96_9BACT</name>
<reference evidence="3 4" key="1">
    <citation type="journal article" date="2016" name="Nat. Commun.">
        <title>Thousands of microbial genomes shed light on interconnected biogeochemical processes in an aquifer system.</title>
        <authorList>
            <person name="Anantharaman K."/>
            <person name="Brown C.T."/>
            <person name="Hug L.A."/>
            <person name="Sharon I."/>
            <person name="Castelle C.J."/>
            <person name="Probst A.J."/>
            <person name="Thomas B.C."/>
            <person name="Singh A."/>
            <person name="Wilkins M.J."/>
            <person name="Karaoz U."/>
            <person name="Brodie E.L."/>
            <person name="Williams K.H."/>
            <person name="Hubbard S.S."/>
            <person name="Banfield J.F."/>
        </authorList>
    </citation>
    <scope>NUCLEOTIDE SEQUENCE [LARGE SCALE GENOMIC DNA]</scope>
</reference>
<feature type="transmembrane region" description="Helical" evidence="1">
    <location>
        <begin position="16"/>
        <end position="40"/>
    </location>
</feature>
<protein>
    <recommendedName>
        <fullName evidence="2">SHOCT domain-containing protein</fullName>
    </recommendedName>
</protein>
<organism evidence="3 4">
    <name type="scientific">Candidatus Nomurabacteria bacterium RIFCSPLOWO2_01_FULL_40_18</name>
    <dbReference type="NCBI Taxonomy" id="1801773"/>
    <lineage>
        <taxon>Bacteria</taxon>
        <taxon>Candidatus Nomuraibacteriota</taxon>
    </lineage>
</organism>
<dbReference type="Pfam" id="PF09851">
    <property type="entry name" value="SHOCT"/>
    <property type="match status" value="1"/>
</dbReference>
<sequence>MMYGLYNGYGGWSNMMGFWGGGIMMFLFLGAFIYFFVWLVRNNKTNIGTNSKKALDILKERYVKGEITKEQFEIMKKDIS</sequence>
<feature type="domain" description="SHOCT" evidence="2">
    <location>
        <begin position="54"/>
        <end position="79"/>
    </location>
</feature>
<dbReference type="InterPro" id="IPR033788">
    <property type="entry name" value="VbhA-like"/>
</dbReference>
<keyword evidence="1" id="KW-1133">Transmembrane helix</keyword>
<dbReference type="CDD" id="cd11586">
    <property type="entry name" value="VbhA_like"/>
    <property type="match status" value="1"/>
</dbReference>
<gene>
    <name evidence="3" type="ORF">A3A03_03705</name>
</gene>
<dbReference type="Proteomes" id="UP000176629">
    <property type="component" value="Unassembled WGS sequence"/>
</dbReference>
<dbReference type="EMBL" id="MFUX01000035">
    <property type="protein sequence ID" value="OGI93944.1"/>
    <property type="molecule type" value="Genomic_DNA"/>
</dbReference>